<comment type="caution">
    <text evidence="1">The sequence shown here is derived from an EMBL/GenBank/DDBJ whole genome shotgun (WGS) entry which is preliminary data.</text>
</comment>
<gene>
    <name evidence="1" type="ORF">HPB49_005213</name>
</gene>
<sequence>MSRCSVVDYLHSCSTNLSYPCLPHVLMASSVSSVYRLQEICNTDEEQRWKKLGKKPTSMMIKSTSEPPTDSFHVIYRLDQDAAGSIGQWEFAIMITTETAHLVLDWSLLVFQNSFVSEMHAGTWELCTFITYKLTTLNWQPQPKLWQCGQNNYKNFFVAVMTCIVVNLDTCFELLDIGTLGTDQKFVPFVLLEAQHKQAGVCILVIVLATNTDCNQTEQIKVCGIFRRTLCNMSDNTVKMSNATYI</sequence>
<name>A0ACB8DVN9_DERSI</name>
<protein>
    <submittedName>
        <fullName evidence="1">Uncharacterized protein</fullName>
    </submittedName>
</protein>
<organism evidence="1 2">
    <name type="scientific">Dermacentor silvarum</name>
    <name type="common">Tick</name>
    <dbReference type="NCBI Taxonomy" id="543639"/>
    <lineage>
        <taxon>Eukaryota</taxon>
        <taxon>Metazoa</taxon>
        <taxon>Ecdysozoa</taxon>
        <taxon>Arthropoda</taxon>
        <taxon>Chelicerata</taxon>
        <taxon>Arachnida</taxon>
        <taxon>Acari</taxon>
        <taxon>Parasitiformes</taxon>
        <taxon>Ixodida</taxon>
        <taxon>Ixodoidea</taxon>
        <taxon>Ixodidae</taxon>
        <taxon>Rhipicephalinae</taxon>
        <taxon>Dermacentor</taxon>
    </lineage>
</organism>
<proteinExistence type="predicted"/>
<dbReference type="Proteomes" id="UP000821865">
    <property type="component" value="Chromosome 1"/>
</dbReference>
<accession>A0ACB8DVN9</accession>
<reference evidence="1" key="1">
    <citation type="submission" date="2020-05" db="EMBL/GenBank/DDBJ databases">
        <title>Large-scale comparative analyses of tick genomes elucidate their genetic diversity and vector capacities.</title>
        <authorList>
            <person name="Jia N."/>
            <person name="Wang J."/>
            <person name="Shi W."/>
            <person name="Du L."/>
            <person name="Sun Y."/>
            <person name="Zhan W."/>
            <person name="Jiang J."/>
            <person name="Wang Q."/>
            <person name="Zhang B."/>
            <person name="Ji P."/>
            <person name="Sakyi L.B."/>
            <person name="Cui X."/>
            <person name="Yuan T."/>
            <person name="Jiang B."/>
            <person name="Yang W."/>
            <person name="Lam T.T.-Y."/>
            <person name="Chang Q."/>
            <person name="Ding S."/>
            <person name="Wang X."/>
            <person name="Zhu J."/>
            <person name="Ruan X."/>
            <person name="Zhao L."/>
            <person name="Wei J."/>
            <person name="Que T."/>
            <person name="Du C."/>
            <person name="Cheng J."/>
            <person name="Dai P."/>
            <person name="Han X."/>
            <person name="Huang E."/>
            <person name="Gao Y."/>
            <person name="Liu J."/>
            <person name="Shao H."/>
            <person name="Ye R."/>
            <person name="Li L."/>
            <person name="Wei W."/>
            <person name="Wang X."/>
            <person name="Wang C."/>
            <person name="Yang T."/>
            <person name="Huo Q."/>
            <person name="Li W."/>
            <person name="Guo W."/>
            <person name="Chen H."/>
            <person name="Zhou L."/>
            <person name="Ni X."/>
            <person name="Tian J."/>
            <person name="Zhou Y."/>
            <person name="Sheng Y."/>
            <person name="Liu T."/>
            <person name="Pan Y."/>
            <person name="Xia L."/>
            <person name="Li J."/>
            <person name="Zhao F."/>
            <person name="Cao W."/>
        </authorList>
    </citation>
    <scope>NUCLEOTIDE SEQUENCE</scope>
    <source>
        <strain evidence="1">Dsil-2018</strain>
    </source>
</reference>
<evidence type="ECO:0000313" key="2">
    <source>
        <dbReference type="Proteomes" id="UP000821865"/>
    </source>
</evidence>
<evidence type="ECO:0000313" key="1">
    <source>
        <dbReference type="EMBL" id="KAH7978343.1"/>
    </source>
</evidence>
<keyword evidence="2" id="KW-1185">Reference proteome</keyword>
<dbReference type="EMBL" id="CM023470">
    <property type="protein sequence ID" value="KAH7978343.1"/>
    <property type="molecule type" value="Genomic_DNA"/>
</dbReference>